<evidence type="ECO:0000313" key="2">
    <source>
        <dbReference type="Proteomes" id="UP001243375"/>
    </source>
</evidence>
<sequence>MSSSNPYSAIQEPSSSPPTYRDPYQSIALAELPPSTMLKTTKDPAVVESTVTMDEEEEEMLRKGMVDWNALKKKDFCQRLRATTVGVVLAGESSTTKSSHVVSDIVWAVTAVVSIGAGWYIWWKMSKVRIEVWREMRDEMALKGVPDYELPPQVDAEGHVMNNNDYRGFSGHDGAHPLPTA</sequence>
<evidence type="ECO:0000313" key="1">
    <source>
        <dbReference type="EMBL" id="KAJ9118097.1"/>
    </source>
</evidence>
<name>A0ACC2X5S1_9TREE</name>
<dbReference type="EMBL" id="JASBWU010000011">
    <property type="protein sequence ID" value="KAJ9118097.1"/>
    <property type="molecule type" value="Genomic_DNA"/>
</dbReference>
<keyword evidence="2" id="KW-1185">Reference proteome</keyword>
<gene>
    <name evidence="1" type="ORF">QFC22_003996</name>
</gene>
<proteinExistence type="predicted"/>
<comment type="caution">
    <text evidence="1">The sequence shown here is derived from an EMBL/GenBank/DDBJ whole genome shotgun (WGS) entry which is preliminary data.</text>
</comment>
<accession>A0ACC2X5S1</accession>
<organism evidence="1 2">
    <name type="scientific">Naganishia vaughanmartiniae</name>
    <dbReference type="NCBI Taxonomy" id="1424756"/>
    <lineage>
        <taxon>Eukaryota</taxon>
        <taxon>Fungi</taxon>
        <taxon>Dikarya</taxon>
        <taxon>Basidiomycota</taxon>
        <taxon>Agaricomycotina</taxon>
        <taxon>Tremellomycetes</taxon>
        <taxon>Filobasidiales</taxon>
        <taxon>Filobasidiaceae</taxon>
        <taxon>Naganishia</taxon>
    </lineage>
</organism>
<dbReference type="Proteomes" id="UP001243375">
    <property type="component" value="Unassembled WGS sequence"/>
</dbReference>
<protein>
    <submittedName>
        <fullName evidence="1">Uncharacterized protein</fullName>
    </submittedName>
</protein>
<reference evidence="1" key="1">
    <citation type="submission" date="2023-04" db="EMBL/GenBank/DDBJ databases">
        <title>Draft Genome sequencing of Naganishia species isolated from polar environments using Oxford Nanopore Technology.</title>
        <authorList>
            <person name="Leo P."/>
            <person name="Venkateswaran K."/>
        </authorList>
    </citation>
    <scope>NUCLEOTIDE SEQUENCE</scope>
    <source>
        <strain evidence="1">MNA-CCFEE 5425</strain>
    </source>
</reference>